<evidence type="ECO:0000256" key="1">
    <source>
        <dbReference type="SAM" id="SignalP"/>
    </source>
</evidence>
<dbReference type="Proteomes" id="UP001062027">
    <property type="component" value="Unassembled WGS sequence"/>
</dbReference>
<gene>
    <name evidence="2" type="ORF">M8318_10690</name>
</gene>
<name>A0ABT2RB66_9ENTR</name>
<protein>
    <submittedName>
        <fullName evidence="2">DUF3142 domain-containing protein</fullName>
    </submittedName>
</protein>
<accession>A0ABT2RB66</accession>
<dbReference type="EMBL" id="JAMHKS010000072">
    <property type="protein sequence ID" value="MCU6678136.1"/>
    <property type="molecule type" value="Genomic_DNA"/>
</dbReference>
<feature type="signal peptide" evidence="1">
    <location>
        <begin position="1"/>
        <end position="20"/>
    </location>
</feature>
<evidence type="ECO:0000313" key="2">
    <source>
        <dbReference type="EMBL" id="MCU6678136.1"/>
    </source>
</evidence>
<proteinExistence type="predicted"/>
<dbReference type="Pfam" id="PF11340">
    <property type="entry name" value="DUF3142"/>
    <property type="match status" value="1"/>
</dbReference>
<keyword evidence="3" id="KW-1185">Reference proteome</keyword>
<dbReference type="RefSeq" id="WP_262662500.1">
    <property type="nucleotide sequence ID" value="NZ_JAMHKS010000072.1"/>
</dbReference>
<dbReference type="InterPro" id="IPR021488">
    <property type="entry name" value="DUF3142"/>
</dbReference>
<evidence type="ECO:0000313" key="3">
    <source>
        <dbReference type="Proteomes" id="UP001062027"/>
    </source>
</evidence>
<keyword evidence="1" id="KW-0732">Signal</keyword>
<organism evidence="2 3">
    <name type="scientific">Leclercia tamurae</name>
    <dbReference type="NCBI Taxonomy" id="2926467"/>
    <lineage>
        <taxon>Bacteria</taxon>
        <taxon>Pseudomonadati</taxon>
        <taxon>Pseudomonadota</taxon>
        <taxon>Gammaproteobacteria</taxon>
        <taxon>Enterobacterales</taxon>
        <taxon>Enterobacteriaceae</taxon>
        <taxon>Leclercia</taxon>
    </lineage>
</organism>
<comment type="caution">
    <text evidence="2">The sequence shown here is derived from an EMBL/GenBank/DDBJ whole genome shotgun (WGS) entry which is preliminary data.</text>
</comment>
<reference evidence="2" key="1">
    <citation type="submission" date="2022-05" db="EMBL/GenBank/DDBJ databases">
        <title>Description of a novel species of Leclercia; Leclercia tamurae and the Proposal for a Novel Genus Silvania gen. nov. Containing Two Novel Species Silvania hatchlandensis sp. nov. and Silvania confinis sp. nov. Isolated from the Rhizosphere of Oak.</title>
        <authorList>
            <person name="Maddock D.W."/>
            <person name="Brady C.L."/>
            <person name="Denman S."/>
            <person name="Arnold D."/>
        </authorList>
    </citation>
    <scope>NUCLEOTIDE SEQUENCE</scope>
    <source>
        <strain evidence="2">H6S3</strain>
    </source>
</reference>
<sequence length="244" mass="27194">MGAKTQILLVAALLSGQAQAADIVTAREHPAFWLWSGVKASDALQEAQTVYLHQGEVLARPNEVVFQRLGLPVSRLTFPSIWLTVRFTTLEVPPAIVPRIVRLMQRWQAAGNQVVGLQVDFDAATHQLTDYARFLRALRQQLPPEFSLGVTGLLDWAKTGDVATLNALAVDELVIQSYQGRHTVENYQAYLPALSRLRIPFKLGLVQDGKRDVQAEAQLQRSPWYRGTVVFMLNPARGQAFALR</sequence>
<feature type="chain" id="PRO_5046940057" evidence="1">
    <location>
        <begin position="21"/>
        <end position="244"/>
    </location>
</feature>